<keyword evidence="2" id="KW-1185">Reference proteome</keyword>
<gene>
    <name evidence="1" type="ORF">DIABBA_LOCUS10381</name>
</gene>
<protein>
    <submittedName>
        <fullName evidence="1">Uncharacterized protein</fullName>
    </submittedName>
</protein>
<dbReference type="EMBL" id="OU898282">
    <property type="protein sequence ID" value="CAG9837396.1"/>
    <property type="molecule type" value="Genomic_DNA"/>
</dbReference>
<evidence type="ECO:0000313" key="1">
    <source>
        <dbReference type="EMBL" id="CAG9837396.1"/>
    </source>
</evidence>
<sequence length="89" mass="10455">MELMEVKQEECNNEETFKAEIEYNDLDNALLGGFKREIKEESNGQSTHYGTYDNLDLNDYTTKTEMHQDINKLNQFEENQKTEKGKLTV</sequence>
<organism evidence="1 2">
    <name type="scientific">Diabrotica balteata</name>
    <name type="common">Banded cucumber beetle</name>
    <dbReference type="NCBI Taxonomy" id="107213"/>
    <lineage>
        <taxon>Eukaryota</taxon>
        <taxon>Metazoa</taxon>
        <taxon>Ecdysozoa</taxon>
        <taxon>Arthropoda</taxon>
        <taxon>Hexapoda</taxon>
        <taxon>Insecta</taxon>
        <taxon>Pterygota</taxon>
        <taxon>Neoptera</taxon>
        <taxon>Endopterygota</taxon>
        <taxon>Coleoptera</taxon>
        <taxon>Polyphaga</taxon>
        <taxon>Cucujiformia</taxon>
        <taxon>Chrysomeloidea</taxon>
        <taxon>Chrysomelidae</taxon>
        <taxon>Galerucinae</taxon>
        <taxon>Diabroticina</taxon>
        <taxon>Diabroticites</taxon>
        <taxon>Diabrotica</taxon>
    </lineage>
</organism>
<proteinExistence type="predicted"/>
<evidence type="ECO:0000313" key="2">
    <source>
        <dbReference type="Proteomes" id="UP001153709"/>
    </source>
</evidence>
<dbReference type="AlphaFoldDB" id="A0A9N9XI83"/>
<dbReference type="Proteomes" id="UP001153709">
    <property type="component" value="Chromosome 7"/>
</dbReference>
<accession>A0A9N9XI83</accession>
<name>A0A9N9XI83_DIABA</name>
<reference evidence="1" key="1">
    <citation type="submission" date="2022-01" db="EMBL/GenBank/DDBJ databases">
        <authorList>
            <person name="King R."/>
        </authorList>
    </citation>
    <scope>NUCLEOTIDE SEQUENCE</scope>
</reference>